<feature type="transmembrane region" description="Helical" evidence="6">
    <location>
        <begin position="199"/>
        <end position="220"/>
    </location>
</feature>
<dbReference type="GO" id="GO:0004930">
    <property type="term" value="F:G protein-coupled receptor activity"/>
    <property type="evidence" value="ECO:0007669"/>
    <property type="project" value="TreeGrafter"/>
</dbReference>
<dbReference type="Gene3D" id="1.20.1070.10">
    <property type="entry name" value="Rhodopsin 7-helix transmembrane proteins"/>
    <property type="match status" value="1"/>
</dbReference>
<dbReference type="HOGENOM" id="CLU_540780_0_0_1"/>
<evidence type="ECO:0000256" key="6">
    <source>
        <dbReference type="SAM" id="Phobius"/>
    </source>
</evidence>
<protein>
    <submittedName>
        <fullName evidence="7">Uncharacterized protein</fullName>
    </submittedName>
</protein>
<feature type="compositionally biased region" description="Basic and acidic residues" evidence="5">
    <location>
        <begin position="408"/>
        <end position="428"/>
    </location>
</feature>
<feature type="transmembrane region" description="Helical" evidence="6">
    <location>
        <begin position="259"/>
        <end position="279"/>
    </location>
</feature>
<feature type="transmembrane region" description="Helical" evidence="6">
    <location>
        <begin position="121"/>
        <end position="137"/>
    </location>
</feature>
<comment type="subcellular location">
    <subcellularLocation>
        <location evidence="1">Membrane</location>
        <topology evidence="1">Multi-pass membrane protein</topology>
    </subcellularLocation>
</comment>
<dbReference type="EMBL" id="KB445796">
    <property type="protein sequence ID" value="EMD37535.1"/>
    <property type="molecule type" value="Genomic_DNA"/>
</dbReference>
<proteinExistence type="predicted"/>
<feature type="transmembrane region" description="Helical" evidence="6">
    <location>
        <begin position="144"/>
        <end position="168"/>
    </location>
</feature>
<keyword evidence="8" id="KW-1185">Reference proteome</keyword>
<feature type="transmembrane region" description="Helical" evidence="6">
    <location>
        <begin position="28"/>
        <end position="49"/>
    </location>
</feature>
<feature type="compositionally biased region" description="Low complexity" evidence="5">
    <location>
        <begin position="429"/>
        <end position="441"/>
    </location>
</feature>
<dbReference type="Proteomes" id="UP000016930">
    <property type="component" value="Unassembled WGS sequence"/>
</dbReference>
<sequence>MSNTVAILPNGSEFILKTPYTNAELKGIAILLVVSVLSIFAIIGLLVALALSAWNTRKSAHQNLFIRSRVAAYFISLLLCNLCQGIGSLMNARWYANQAVSYEPFCTAQGALKQVADVGTAYWYTTIAMNAFWILFLRWEVRNYVIYAVLIGGWAAIGVLIMVGPAAVQSYSEGPFYGISGYWCWISNSYEVAHITLDYMFMFSSAVSTFVLYLLIFLNLRGNIWVNGWRVYFRFPRDAERAASRGVDDHAMKVARQMLLFPFTYMIMILPIGVCRFLEWSGHEVPFTATVFSDSVYLTSGIANVFLFAITRRLLPPHSVIPKSVACLFGRRHEPPSDMFTTDLEGIKHEIGIKPKPAPLPLSASITVGARPSPARVPVPVSLPRTPPRVSVQPSAAFRFSRMVLDLNRTEERAPPQDQRGWQRENRGSADASDASETASFETDDLSKYSDSILSAARTFASPDRSMYPTSSPPGLVGLANPATVPLPVTARPAAVPPPHGNWI</sequence>
<accession>M2QZD1</accession>
<dbReference type="AlphaFoldDB" id="M2QZD1"/>
<evidence type="ECO:0000256" key="3">
    <source>
        <dbReference type="ARBA" id="ARBA00022989"/>
    </source>
</evidence>
<gene>
    <name evidence="7" type="ORF">CERSUDRAFT_114165</name>
</gene>
<dbReference type="PANTHER" id="PTHR23112:SF37">
    <property type="entry name" value="G PROTEIN-COUPLED RECEPTOR GPR1"/>
    <property type="match status" value="1"/>
</dbReference>
<organism evidence="7 8">
    <name type="scientific">Ceriporiopsis subvermispora (strain B)</name>
    <name type="common">White-rot fungus</name>
    <name type="synonym">Gelatoporia subvermispora</name>
    <dbReference type="NCBI Taxonomy" id="914234"/>
    <lineage>
        <taxon>Eukaryota</taxon>
        <taxon>Fungi</taxon>
        <taxon>Dikarya</taxon>
        <taxon>Basidiomycota</taxon>
        <taxon>Agaricomycotina</taxon>
        <taxon>Agaricomycetes</taxon>
        <taxon>Polyporales</taxon>
        <taxon>Gelatoporiaceae</taxon>
        <taxon>Gelatoporia</taxon>
    </lineage>
</organism>
<feature type="region of interest" description="Disordered" evidence="5">
    <location>
        <begin position="408"/>
        <end position="445"/>
    </location>
</feature>
<keyword evidence="2 6" id="KW-0812">Transmembrane</keyword>
<name>M2QZD1_CERS8</name>
<evidence type="ECO:0000256" key="2">
    <source>
        <dbReference type="ARBA" id="ARBA00022692"/>
    </source>
</evidence>
<feature type="transmembrane region" description="Helical" evidence="6">
    <location>
        <begin position="291"/>
        <end position="310"/>
    </location>
</feature>
<dbReference type="STRING" id="914234.M2QZD1"/>
<evidence type="ECO:0000256" key="4">
    <source>
        <dbReference type="ARBA" id="ARBA00023136"/>
    </source>
</evidence>
<evidence type="ECO:0000256" key="5">
    <source>
        <dbReference type="SAM" id="MobiDB-lite"/>
    </source>
</evidence>
<dbReference type="GO" id="GO:0007189">
    <property type="term" value="P:adenylate cyclase-activating G protein-coupled receptor signaling pathway"/>
    <property type="evidence" value="ECO:0007669"/>
    <property type="project" value="TreeGrafter"/>
</dbReference>
<dbReference type="SUPFAM" id="SSF81321">
    <property type="entry name" value="Family A G protein-coupled receptor-like"/>
    <property type="match status" value="1"/>
</dbReference>
<keyword evidence="3 6" id="KW-1133">Transmembrane helix</keyword>
<evidence type="ECO:0000313" key="7">
    <source>
        <dbReference type="EMBL" id="EMD37535.1"/>
    </source>
</evidence>
<dbReference type="PANTHER" id="PTHR23112">
    <property type="entry name" value="G PROTEIN-COUPLED RECEPTOR 157-RELATED"/>
    <property type="match status" value="1"/>
</dbReference>
<reference evidence="7 8" key="1">
    <citation type="journal article" date="2012" name="Proc. Natl. Acad. Sci. U.S.A.">
        <title>Comparative genomics of Ceriporiopsis subvermispora and Phanerochaete chrysosporium provide insight into selective ligninolysis.</title>
        <authorList>
            <person name="Fernandez-Fueyo E."/>
            <person name="Ruiz-Duenas F.J."/>
            <person name="Ferreira P."/>
            <person name="Floudas D."/>
            <person name="Hibbett D.S."/>
            <person name="Canessa P."/>
            <person name="Larrondo L.F."/>
            <person name="James T.Y."/>
            <person name="Seelenfreund D."/>
            <person name="Lobos S."/>
            <person name="Polanco R."/>
            <person name="Tello M."/>
            <person name="Honda Y."/>
            <person name="Watanabe T."/>
            <person name="Watanabe T."/>
            <person name="Ryu J.S."/>
            <person name="Kubicek C.P."/>
            <person name="Schmoll M."/>
            <person name="Gaskell J."/>
            <person name="Hammel K.E."/>
            <person name="St John F.J."/>
            <person name="Vanden Wymelenberg A."/>
            <person name="Sabat G."/>
            <person name="Splinter BonDurant S."/>
            <person name="Syed K."/>
            <person name="Yadav J.S."/>
            <person name="Doddapaneni H."/>
            <person name="Subramanian V."/>
            <person name="Lavin J.L."/>
            <person name="Oguiza J.A."/>
            <person name="Perez G."/>
            <person name="Pisabarro A.G."/>
            <person name="Ramirez L."/>
            <person name="Santoyo F."/>
            <person name="Master E."/>
            <person name="Coutinho P.M."/>
            <person name="Henrissat B."/>
            <person name="Lombard V."/>
            <person name="Magnuson J.K."/>
            <person name="Kuees U."/>
            <person name="Hori C."/>
            <person name="Igarashi K."/>
            <person name="Samejima M."/>
            <person name="Held B.W."/>
            <person name="Barry K.W."/>
            <person name="LaButti K.M."/>
            <person name="Lapidus A."/>
            <person name="Lindquist E.A."/>
            <person name="Lucas S.M."/>
            <person name="Riley R."/>
            <person name="Salamov A.A."/>
            <person name="Hoffmeister D."/>
            <person name="Schwenk D."/>
            <person name="Hadar Y."/>
            <person name="Yarden O."/>
            <person name="de Vries R.P."/>
            <person name="Wiebenga A."/>
            <person name="Stenlid J."/>
            <person name="Eastwood D."/>
            <person name="Grigoriev I.V."/>
            <person name="Berka R.M."/>
            <person name="Blanchette R.A."/>
            <person name="Kersten P."/>
            <person name="Martinez A.T."/>
            <person name="Vicuna R."/>
            <person name="Cullen D."/>
        </authorList>
    </citation>
    <scope>NUCLEOTIDE SEQUENCE [LARGE SCALE GENOMIC DNA]</scope>
    <source>
        <strain evidence="7 8">B</strain>
    </source>
</reference>
<feature type="transmembrane region" description="Helical" evidence="6">
    <location>
        <begin position="70"/>
        <end position="90"/>
    </location>
</feature>
<evidence type="ECO:0000256" key="1">
    <source>
        <dbReference type="ARBA" id="ARBA00004141"/>
    </source>
</evidence>
<keyword evidence="4 6" id="KW-0472">Membrane</keyword>
<evidence type="ECO:0000313" key="8">
    <source>
        <dbReference type="Proteomes" id="UP000016930"/>
    </source>
</evidence>
<dbReference type="GO" id="GO:0005886">
    <property type="term" value="C:plasma membrane"/>
    <property type="evidence" value="ECO:0007669"/>
    <property type="project" value="TreeGrafter"/>
</dbReference>
<dbReference type="OrthoDB" id="100006at2759"/>